<organism evidence="1">
    <name type="scientific">Rhizophora mucronata</name>
    <name type="common">Asiatic mangrove</name>
    <dbReference type="NCBI Taxonomy" id="61149"/>
    <lineage>
        <taxon>Eukaryota</taxon>
        <taxon>Viridiplantae</taxon>
        <taxon>Streptophyta</taxon>
        <taxon>Embryophyta</taxon>
        <taxon>Tracheophyta</taxon>
        <taxon>Spermatophyta</taxon>
        <taxon>Magnoliopsida</taxon>
        <taxon>eudicotyledons</taxon>
        <taxon>Gunneridae</taxon>
        <taxon>Pentapetalae</taxon>
        <taxon>rosids</taxon>
        <taxon>fabids</taxon>
        <taxon>Malpighiales</taxon>
        <taxon>Rhizophoraceae</taxon>
        <taxon>Rhizophora</taxon>
    </lineage>
</organism>
<dbReference type="EMBL" id="GGEC01068038">
    <property type="protein sequence ID" value="MBX48522.1"/>
    <property type="molecule type" value="Transcribed_RNA"/>
</dbReference>
<accession>A0A2P2P1B6</accession>
<name>A0A2P2P1B6_RHIMU</name>
<reference evidence="1" key="1">
    <citation type="submission" date="2018-02" db="EMBL/GenBank/DDBJ databases">
        <title>Rhizophora mucronata_Transcriptome.</title>
        <authorList>
            <person name="Meera S.P."/>
            <person name="Sreeshan A."/>
            <person name="Augustine A."/>
        </authorList>
    </citation>
    <scope>NUCLEOTIDE SEQUENCE</scope>
    <source>
        <tissue evidence="1">Leaf</tissue>
    </source>
</reference>
<sequence>MSSFCIFTRLS</sequence>
<protein>
    <submittedName>
        <fullName evidence="1">Uncharacterized protein</fullName>
    </submittedName>
</protein>
<proteinExistence type="predicted"/>
<evidence type="ECO:0000313" key="1">
    <source>
        <dbReference type="EMBL" id="MBX48522.1"/>
    </source>
</evidence>